<dbReference type="HOGENOM" id="CLU_2653461_0_0_14"/>
<keyword evidence="1" id="KW-0472">Membrane</keyword>
<reference evidence="2 3" key="1">
    <citation type="journal article" date="2015" name="Genome Announc.">
        <title>Genome Sequence of Ureaplasma diversum Strain ATCC 49782.</title>
        <authorList>
            <person name="Marques L.M."/>
            <person name="Guimaraes A.M."/>
            <person name="Martins H.B."/>
            <person name="Rezende I.S."/>
            <person name="Barbosa M.S."/>
            <person name="Campos G.B."/>
            <person name="do Nascimento N.C."/>
            <person name="Dos Santos A.P."/>
            <person name="Amorim A.T."/>
            <person name="Santos V.M."/>
            <person name="Messick J.B."/>
            <person name="Timenetsky J."/>
        </authorList>
    </citation>
    <scope>NUCLEOTIDE SEQUENCE [LARGE SCALE GENOMIC DNA]</scope>
    <source>
        <strain evidence="2 3">ATCC 49782</strain>
    </source>
</reference>
<proteinExistence type="predicted"/>
<accession>A0A0C5RCC7</accession>
<dbReference type="STRING" id="42094.JM47_03380"/>
<dbReference type="EMBL" id="CP009770">
    <property type="protein sequence ID" value="AJQ45571.1"/>
    <property type="molecule type" value="Genomic_DNA"/>
</dbReference>
<dbReference type="RefSeq" id="WP_208894969.1">
    <property type="nucleotide sequence ID" value="NZ_CP009770.1"/>
</dbReference>
<protein>
    <submittedName>
        <fullName evidence="2">Uncharacterized protein</fullName>
    </submittedName>
</protein>
<dbReference type="Proteomes" id="UP000032261">
    <property type="component" value="Chromosome"/>
</dbReference>
<evidence type="ECO:0000313" key="3">
    <source>
        <dbReference type="Proteomes" id="UP000032261"/>
    </source>
</evidence>
<keyword evidence="1" id="KW-1133">Transmembrane helix</keyword>
<evidence type="ECO:0000313" key="2">
    <source>
        <dbReference type="EMBL" id="AJQ45571.1"/>
    </source>
</evidence>
<organism evidence="2 3">
    <name type="scientific">Ureaplasma diversum</name>
    <dbReference type="NCBI Taxonomy" id="42094"/>
    <lineage>
        <taxon>Bacteria</taxon>
        <taxon>Bacillati</taxon>
        <taxon>Mycoplasmatota</taxon>
        <taxon>Mycoplasmoidales</taxon>
        <taxon>Mycoplasmoidaceae</taxon>
        <taxon>Ureaplasma</taxon>
    </lineage>
</organism>
<dbReference type="PATRIC" id="fig|42094.4.peg.671"/>
<sequence length="76" mass="8632">MNKQNNNPNQNFQLSKKAKIWIGVGLGLSVVISGVAWIVSTKRKPKPTNYNECLKSNGEEYCKKHFDPNKQEPNKT</sequence>
<evidence type="ECO:0000256" key="1">
    <source>
        <dbReference type="SAM" id="Phobius"/>
    </source>
</evidence>
<gene>
    <name evidence="2" type="ORF">JM47_03380</name>
</gene>
<keyword evidence="1" id="KW-0812">Transmembrane</keyword>
<dbReference type="AlphaFoldDB" id="A0A0C5RCC7"/>
<name>A0A0C5RCC7_9BACT</name>
<feature type="transmembrane region" description="Helical" evidence="1">
    <location>
        <begin position="20"/>
        <end position="39"/>
    </location>
</feature>
<dbReference type="KEGG" id="ude:JM47_03380"/>